<gene>
    <name evidence="1" type="ORF">RsS93_62300</name>
</gene>
<name>A0ABQ0ZE42_9HYPH</name>
<dbReference type="EMBL" id="BLAJ01000022">
    <property type="protein sequence ID" value="GES53616.1"/>
    <property type="molecule type" value="Genomic_DNA"/>
</dbReference>
<dbReference type="Proteomes" id="UP000390335">
    <property type="component" value="Unassembled WGS sequence"/>
</dbReference>
<reference evidence="1 2" key="1">
    <citation type="journal article" date="2020" name="Genome Biol. Evol.">
        <title>Rhizobium dioscoreae sp. nov., a plant growth-promoting bacterium isolated from yam (Dioscorea species).</title>
        <authorList>
            <person name="Ouyabe M."/>
            <person name="Tanaka N."/>
            <person name="Shiwa Y."/>
            <person name="Fujita N."/>
            <person name="Kikuno H."/>
            <person name="Babil P."/>
            <person name="Shiwachi H."/>
        </authorList>
    </citation>
    <scope>NUCLEOTIDE SEQUENCE [LARGE SCALE GENOMIC DNA]</scope>
    <source>
        <strain evidence="1 2">S-93</strain>
    </source>
</reference>
<accession>A0ABQ0ZE42</accession>
<comment type="caution">
    <text evidence="1">The sequence shown here is derived from an EMBL/GenBank/DDBJ whole genome shotgun (WGS) entry which is preliminary data.</text>
</comment>
<protein>
    <recommendedName>
        <fullName evidence="3">Cation transporter</fullName>
    </recommendedName>
</protein>
<proteinExistence type="predicted"/>
<evidence type="ECO:0008006" key="3">
    <source>
        <dbReference type="Google" id="ProtNLM"/>
    </source>
</evidence>
<organism evidence="1 2">
    <name type="scientific">Rhizobium dioscoreae</name>
    <dbReference type="NCBI Taxonomy" id="2653122"/>
    <lineage>
        <taxon>Bacteria</taxon>
        <taxon>Pseudomonadati</taxon>
        <taxon>Pseudomonadota</taxon>
        <taxon>Alphaproteobacteria</taxon>
        <taxon>Hyphomicrobiales</taxon>
        <taxon>Rhizobiaceae</taxon>
        <taxon>Rhizobium/Agrobacterium group</taxon>
        <taxon>Rhizobium</taxon>
    </lineage>
</organism>
<evidence type="ECO:0000313" key="1">
    <source>
        <dbReference type="EMBL" id="GES53616.1"/>
    </source>
</evidence>
<dbReference type="RefSeq" id="WP_152094949.1">
    <property type="nucleotide sequence ID" value="NZ_BLAJ01000022.1"/>
</dbReference>
<keyword evidence="2" id="KW-1185">Reference proteome</keyword>
<sequence>MKWVLFGVSIGAIVLIAKTALAAWMFQSSESAFDDGNTAIAATVGDVGGIGLKCQAKELSVIYMVEGTDLTQEAVNTGNPLHMFKLKLRIDKGEILTLDAFAQVPKSGTLILAAPLEGSQAASIRDAKNKIAIAFSMGEQNFYEQSVAAAGSSSAIRKVMSQCGV</sequence>
<evidence type="ECO:0000313" key="2">
    <source>
        <dbReference type="Proteomes" id="UP000390335"/>
    </source>
</evidence>